<organism evidence="4 5">
    <name type="scientific">Bombyx mori</name>
    <name type="common">Silk moth</name>
    <dbReference type="NCBI Taxonomy" id="7091"/>
    <lineage>
        <taxon>Eukaryota</taxon>
        <taxon>Metazoa</taxon>
        <taxon>Ecdysozoa</taxon>
        <taxon>Arthropoda</taxon>
        <taxon>Hexapoda</taxon>
        <taxon>Insecta</taxon>
        <taxon>Pterygota</taxon>
        <taxon>Neoptera</taxon>
        <taxon>Endopterygota</taxon>
        <taxon>Lepidoptera</taxon>
        <taxon>Glossata</taxon>
        <taxon>Ditrysia</taxon>
        <taxon>Bombycoidea</taxon>
        <taxon>Bombycidae</taxon>
        <taxon>Bombycinae</taxon>
        <taxon>Bombyx</taxon>
    </lineage>
</organism>
<sequence>MFKLLLFLTLLTIVACCHHGRSHKCRHEKPSKCRHGGKLGCKGGRQPERPDYDKYGENQNKELIDDLSRDLKQIDDHLRKLCNENENSETREMFGIQSYNIFVPLTGVKADNIVVKSRYRYVYIIARRNPPAKPYTEIRRLSKLVDVSRGYWMYDGQELIIRFKYVNSDPEELFNCGTDYNNSLVTIPKSDVDYVLDLDVRYALQNSNVQKIIRDHFENSTSPRPIPESNQLDAADHNEPEVF</sequence>
<evidence type="ECO:0000256" key="1">
    <source>
        <dbReference type="SAM" id="Coils"/>
    </source>
</evidence>
<dbReference type="OMA" id="IQFAYIT"/>
<evidence type="ECO:0000313" key="4">
    <source>
        <dbReference type="EnsemblMetazoa" id="XP_004933841.1"/>
    </source>
</evidence>
<dbReference type="Proteomes" id="UP000005204">
    <property type="component" value="Unassembled WGS sequence"/>
</dbReference>
<reference evidence="4" key="2">
    <citation type="submission" date="2022-06" db="UniProtKB">
        <authorList>
            <consortium name="EnsemblMetazoa"/>
        </authorList>
    </citation>
    <scope>IDENTIFICATION</scope>
    <source>
        <strain evidence="4">p50T (Dazao)</strain>
    </source>
</reference>
<feature type="region of interest" description="Disordered" evidence="2">
    <location>
        <begin position="218"/>
        <end position="243"/>
    </location>
</feature>
<dbReference type="OrthoDB" id="7489956at2759"/>
<keyword evidence="5" id="KW-1185">Reference proteome</keyword>
<feature type="compositionally biased region" description="Basic residues" evidence="2">
    <location>
        <begin position="28"/>
        <end position="37"/>
    </location>
</feature>
<name>A0A8R2AS30_BOMMO</name>
<evidence type="ECO:0000313" key="5">
    <source>
        <dbReference type="Proteomes" id="UP000005204"/>
    </source>
</evidence>
<dbReference type="EnsemblMetazoa" id="XM_004933784.4">
    <property type="protein sequence ID" value="XP_004933841.1"/>
    <property type="gene ID" value="LOC101744156"/>
</dbReference>
<keyword evidence="3" id="KW-0732">Signal</keyword>
<dbReference type="KEGG" id="bmor:101744156"/>
<proteinExistence type="predicted"/>
<feature type="chain" id="PRO_5035861232" evidence="3">
    <location>
        <begin position="17"/>
        <end position="243"/>
    </location>
</feature>
<evidence type="ECO:0000256" key="2">
    <source>
        <dbReference type="SAM" id="MobiDB-lite"/>
    </source>
</evidence>
<dbReference type="AlphaFoldDB" id="A0A8R2AS30"/>
<feature type="coiled-coil region" evidence="1">
    <location>
        <begin position="64"/>
        <end position="91"/>
    </location>
</feature>
<feature type="compositionally biased region" description="Basic and acidic residues" evidence="2">
    <location>
        <begin position="45"/>
        <end position="56"/>
    </location>
</feature>
<dbReference type="PROSITE" id="PS51257">
    <property type="entry name" value="PROKAR_LIPOPROTEIN"/>
    <property type="match status" value="1"/>
</dbReference>
<evidence type="ECO:0000256" key="3">
    <source>
        <dbReference type="SAM" id="SignalP"/>
    </source>
</evidence>
<feature type="compositionally biased region" description="Polar residues" evidence="2">
    <location>
        <begin position="219"/>
        <end position="232"/>
    </location>
</feature>
<feature type="signal peptide" evidence="3">
    <location>
        <begin position="1"/>
        <end position="16"/>
    </location>
</feature>
<feature type="compositionally biased region" description="Basic and acidic residues" evidence="2">
    <location>
        <begin position="234"/>
        <end position="243"/>
    </location>
</feature>
<protein>
    <submittedName>
        <fullName evidence="4">Uncharacterized protein</fullName>
    </submittedName>
</protein>
<keyword evidence="1" id="KW-0175">Coiled coil</keyword>
<gene>
    <name evidence="4" type="primary">101744156</name>
</gene>
<accession>A0A8R2AS30</accession>
<feature type="region of interest" description="Disordered" evidence="2">
    <location>
        <begin position="28"/>
        <end position="56"/>
    </location>
</feature>
<reference evidence="5" key="1">
    <citation type="journal article" date="2008" name="Insect Biochem. Mol. Biol.">
        <title>The genome of a lepidopteran model insect, the silkworm Bombyx mori.</title>
        <authorList>
            <consortium name="International Silkworm Genome Consortium"/>
        </authorList>
    </citation>
    <scope>NUCLEOTIDE SEQUENCE [LARGE SCALE GENOMIC DNA]</scope>
    <source>
        <strain evidence="5">p50T</strain>
    </source>
</reference>